<dbReference type="Gene3D" id="2.60.40.1120">
    <property type="entry name" value="Carboxypeptidase-like, regulatory domain"/>
    <property type="match status" value="1"/>
</dbReference>
<dbReference type="AlphaFoldDB" id="A0A6P1P3K8"/>
<dbReference type="Pfam" id="PF13715">
    <property type="entry name" value="CarbopepD_reg_2"/>
    <property type="match status" value="1"/>
</dbReference>
<dbReference type="InterPro" id="IPR008969">
    <property type="entry name" value="CarboxyPept-like_regulatory"/>
</dbReference>
<feature type="chain" id="PRO_5026683670" description="Carboxypeptidase-like regulatory domain-containing protein" evidence="1">
    <location>
        <begin position="19"/>
        <end position="302"/>
    </location>
</feature>
<reference evidence="2 3" key="1">
    <citation type="submission" date="2020-01" db="EMBL/GenBank/DDBJ databases">
        <authorList>
            <person name="Kim M."/>
        </authorList>
    </citation>
    <scope>NUCLEOTIDE SEQUENCE [LARGE SCALE GENOMIC DNA]</scope>
    <source>
        <strain evidence="2 3">BT10</strain>
    </source>
</reference>
<evidence type="ECO:0000313" key="3">
    <source>
        <dbReference type="Proteomes" id="UP000464214"/>
    </source>
</evidence>
<organism evidence="2 3">
    <name type="scientific">Nibribacter ruber</name>
    <dbReference type="NCBI Taxonomy" id="2698458"/>
    <lineage>
        <taxon>Bacteria</taxon>
        <taxon>Pseudomonadati</taxon>
        <taxon>Bacteroidota</taxon>
        <taxon>Cytophagia</taxon>
        <taxon>Cytophagales</taxon>
        <taxon>Hymenobacteraceae</taxon>
        <taxon>Nibribacter</taxon>
    </lineage>
</organism>
<dbReference type="RefSeq" id="WP_160693963.1">
    <property type="nucleotide sequence ID" value="NZ_CP047897.1"/>
</dbReference>
<accession>A0A6P1P3K8</accession>
<evidence type="ECO:0000256" key="1">
    <source>
        <dbReference type="SAM" id="SignalP"/>
    </source>
</evidence>
<dbReference type="EMBL" id="CP047897">
    <property type="protein sequence ID" value="QHL89017.1"/>
    <property type="molecule type" value="Genomic_DNA"/>
</dbReference>
<dbReference type="KEGG" id="nib:GU926_16920"/>
<name>A0A6P1P3K8_9BACT</name>
<dbReference type="Proteomes" id="UP000464214">
    <property type="component" value="Chromosome"/>
</dbReference>
<sequence>MNLLLALLVTFFSVTPWAPSAKLTKLRVQQTAAVHLSGVIVDAETQKPLAYASVGILEEPLGTLTNEQGAFTLTIPAAYPNKPVRISAIGYEPKEVPLQELTDAATTHKNFKISLQAKPVQLSEVKVKATQWKKKKLGGSAGPNTFFHHTFTAYQRPIQESLGREVGVIIPNGNKQTFLSKLNFCLSNNQFEELKFRVNLYAVKDGQPAESLSSKEILTSVKNLKKGWVQVDLEPYNLYVSQDFVIALEWVDATPRTAPQSLTLAAMLPGFHTTFYKNASQAKWAKMSAVGVGLNVEVQRPD</sequence>
<dbReference type="SUPFAM" id="SSF49464">
    <property type="entry name" value="Carboxypeptidase regulatory domain-like"/>
    <property type="match status" value="1"/>
</dbReference>
<feature type="signal peptide" evidence="1">
    <location>
        <begin position="1"/>
        <end position="18"/>
    </location>
</feature>
<protein>
    <recommendedName>
        <fullName evidence="4">Carboxypeptidase-like regulatory domain-containing protein</fullName>
    </recommendedName>
</protein>
<proteinExistence type="predicted"/>
<evidence type="ECO:0008006" key="4">
    <source>
        <dbReference type="Google" id="ProtNLM"/>
    </source>
</evidence>
<gene>
    <name evidence="2" type="ORF">GU926_16920</name>
</gene>
<keyword evidence="3" id="KW-1185">Reference proteome</keyword>
<evidence type="ECO:0000313" key="2">
    <source>
        <dbReference type="EMBL" id="QHL89017.1"/>
    </source>
</evidence>
<keyword evidence="1" id="KW-0732">Signal</keyword>